<evidence type="ECO:0000256" key="1">
    <source>
        <dbReference type="SAM" id="MobiDB-lite"/>
    </source>
</evidence>
<name>A0ABS0PA56_9BRAD</name>
<feature type="compositionally biased region" description="Low complexity" evidence="1">
    <location>
        <begin position="14"/>
        <end position="34"/>
    </location>
</feature>
<dbReference type="Proteomes" id="UP001194539">
    <property type="component" value="Unassembled WGS sequence"/>
</dbReference>
<dbReference type="RefSeq" id="WP_197968295.1">
    <property type="nucleotide sequence ID" value="NZ_JACEGD010000028.1"/>
</dbReference>
<protein>
    <submittedName>
        <fullName evidence="2">Uncharacterized protein</fullName>
    </submittedName>
</protein>
<evidence type="ECO:0000313" key="2">
    <source>
        <dbReference type="EMBL" id="MBH5390068.1"/>
    </source>
</evidence>
<sequence length="103" mass="11226">MVLKELDLDPDDGSSAAPRSLRAAAAAQRNPSSPDGLHSEGDRVKLDWPIDGVLALIETRSPIELGGRHPQPAFVVYPHRIHPCQARIGNQRRYLADIVAKVS</sequence>
<dbReference type="EMBL" id="JACEGD010000028">
    <property type="protein sequence ID" value="MBH5390068.1"/>
    <property type="molecule type" value="Genomic_DNA"/>
</dbReference>
<accession>A0ABS0PA56</accession>
<gene>
    <name evidence="2" type="ORF">H1B27_27840</name>
</gene>
<keyword evidence="3" id="KW-1185">Reference proteome</keyword>
<proteinExistence type="predicted"/>
<evidence type="ECO:0000313" key="3">
    <source>
        <dbReference type="Proteomes" id="UP001194539"/>
    </source>
</evidence>
<feature type="region of interest" description="Disordered" evidence="1">
    <location>
        <begin position="1"/>
        <end position="43"/>
    </location>
</feature>
<comment type="caution">
    <text evidence="2">The sequence shown here is derived from an EMBL/GenBank/DDBJ whole genome shotgun (WGS) entry which is preliminary data.</text>
</comment>
<organism evidence="2 3">
    <name type="scientific">Bradyrhizobium diversitatis</name>
    <dbReference type="NCBI Taxonomy" id="2755406"/>
    <lineage>
        <taxon>Bacteria</taxon>
        <taxon>Pseudomonadati</taxon>
        <taxon>Pseudomonadota</taxon>
        <taxon>Alphaproteobacteria</taxon>
        <taxon>Hyphomicrobiales</taxon>
        <taxon>Nitrobacteraceae</taxon>
        <taxon>Bradyrhizobium</taxon>
    </lineage>
</organism>
<reference evidence="2 3" key="1">
    <citation type="submission" date="2020-07" db="EMBL/GenBank/DDBJ databases">
        <title>Bradyrhizobium diversity isolated from nodules of indigenous legumes of Western Australia.</title>
        <authorList>
            <person name="Klepa M.S."/>
        </authorList>
    </citation>
    <scope>NUCLEOTIDE SEQUENCE [LARGE SCALE GENOMIC DNA]</scope>
    <source>
        <strain evidence="2 3">CNPSo 4019</strain>
    </source>
</reference>